<evidence type="ECO:0000313" key="2">
    <source>
        <dbReference type="EMBL" id="MQM10276.1"/>
    </source>
</evidence>
<feature type="compositionally biased region" description="Polar residues" evidence="1">
    <location>
        <begin position="268"/>
        <end position="282"/>
    </location>
</feature>
<proteinExistence type="predicted"/>
<dbReference type="Proteomes" id="UP000652761">
    <property type="component" value="Unassembled WGS sequence"/>
</dbReference>
<reference evidence="2" key="1">
    <citation type="submission" date="2017-07" db="EMBL/GenBank/DDBJ databases">
        <title>Taro Niue Genome Assembly and Annotation.</title>
        <authorList>
            <person name="Atibalentja N."/>
            <person name="Keating K."/>
            <person name="Fields C.J."/>
        </authorList>
    </citation>
    <scope>NUCLEOTIDE SEQUENCE</scope>
    <source>
        <strain evidence="2">Niue_2</strain>
        <tissue evidence="2">Leaf</tissue>
    </source>
</reference>
<feature type="compositionally biased region" description="Polar residues" evidence="1">
    <location>
        <begin position="228"/>
        <end position="237"/>
    </location>
</feature>
<comment type="caution">
    <text evidence="2">The sequence shown here is derived from an EMBL/GenBank/DDBJ whole genome shotgun (WGS) entry which is preliminary data.</text>
</comment>
<name>A0A843WRE2_COLES</name>
<evidence type="ECO:0000256" key="1">
    <source>
        <dbReference type="SAM" id="MobiDB-lite"/>
    </source>
</evidence>
<feature type="region of interest" description="Disordered" evidence="1">
    <location>
        <begin position="206"/>
        <end position="247"/>
    </location>
</feature>
<dbReference type="AlphaFoldDB" id="A0A843WRE2"/>
<feature type="compositionally biased region" description="Low complexity" evidence="1">
    <location>
        <begin position="206"/>
        <end position="227"/>
    </location>
</feature>
<evidence type="ECO:0000313" key="3">
    <source>
        <dbReference type="Proteomes" id="UP000652761"/>
    </source>
</evidence>
<gene>
    <name evidence="2" type="ORF">Taro_043168</name>
</gene>
<feature type="region of interest" description="Disordered" evidence="1">
    <location>
        <begin position="259"/>
        <end position="282"/>
    </location>
</feature>
<organism evidence="2 3">
    <name type="scientific">Colocasia esculenta</name>
    <name type="common">Wild taro</name>
    <name type="synonym">Arum esculentum</name>
    <dbReference type="NCBI Taxonomy" id="4460"/>
    <lineage>
        <taxon>Eukaryota</taxon>
        <taxon>Viridiplantae</taxon>
        <taxon>Streptophyta</taxon>
        <taxon>Embryophyta</taxon>
        <taxon>Tracheophyta</taxon>
        <taxon>Spermatophyta</taxon>
        <taxon>Magnoliopsida</taxon>
        <taxon>Liliopsida</taxon>
        <taxon>Araceae</taxon>
        <taxon>Aroideae</taxon>
        <taxon>Colocasieae</taxon>
        <taxon>Colocasia</taxon>
    </lineage>
</organism>
<sequence length="282" mass="31487">MLPLTKRVLLRILHLNRHFLARVVSTHPLLVSTQCFKPYGKMMKKRSSVSTKPQVVSTLDPVPKEPSWQCVDTASSSVDTGDPSQRTNSASLGQCVDTLLGQVDTLRKLFYIKFHRDTWHPRVHMDRSWIMCPRPPRVRLDTLGYKYPPIGHPTQENFSEPSRNPFAARSVLLPVLALLVLPQANSHLSKHEKWSLIIEDAIGSLQGSRSSRGSQLRRLQGRSQSSSCRASGQTFSCKGSVDTPPTGVDTMLQTLRQNDEEKVKCVDTASSGVDTRSSSQRT</sequence>
<keyword evidence="3" id="KW-1185">Reference proteome</keyword>
<dbReference type="EMBL" id="NMUH01004629">
    <property type="protein sequence ID" value="MQM10276.1"/>
    <property type="molecule type" value="Genomic_DNA"/>
</dbReference>
<protein>
    <submittedName>
        <fullName evidence="2">Uncharacterized protein</fullName>
    </submittedName>
</protein>
<accession>A0A843WRE2</accession>